<dbReference type="Proteomes" id="UP000568022">
    <property type="component" value="Unassembled WGS sequence"/>
</dbReference>
<reference evidence="1 2" key="1">
    <citation type="submission" date="2020-08" db="EMBL/GenBank/DDBJ databases">
        <title>Genomic Encyclopedia of Type Strains, Phase III (KMG-III): the genomes of soil and plant-associated and newly described type strains.</title>
        <authorList>
            <person name="Whitman W."/>
        </authorList>
    </citation>
    <scope>NUCLEOTIDE SEQUENCE [LARGE SCALE GENOMIC DNA]</scope>
    <source>
        <strain evidence="1 2">CECT 3226</strain>
    </source>
</reference>
<keyword evidence="2" id="KW-1185">Reference proteome</keyword>
<name>A0A7W8BUS8_9ACTN</name>
<dbReference type="Pfam" id="PF19473">
    <property type="entry name" value="DUF6010"/>
    <property type="match status" value="1"/>
</dbReference>
<comment type="caution">
    <text evidence="1">The sequence shown here is derived from an EMBL/GenBank/DDBJ whole genome shotgun (WGS) entry which is preliminary data.</text>
</comment>
<dbReference type="EMBL" id="JACHJE010000011">
    <property type="protein sequence ID" value="MBB5128039.1"/>
    <property type="molecule type" value="Genomic_DNA"/>
</dbReference>
<dbReference type="AlphaFoldDB" id="A0A7W8BUS8"/>
<gene>
    <name evidence="1" type="ORF">FHS32_004811</name>
</gene>
<accession>A0A7W8BUS8</accession>
<sequence>MRTAWDIVRHLKGDPIPCARTSSAGCAIRDPVIALWCLRGGPSLVETVRHRGRKEPRATMTV</sequence>
<protein>
    <submittedName>
        <fullName evidence="1">Uncharacterized protein</fullName>
    </submittedName>
</protein>
<evidence type="ECO:0000313" key="2">
    <source>
        <dbReference type="Proteomes" id="UP000568022"/>
    </source>
</evidence>
<proteinExistence type="predicted"/>
<organism evidence="1 2">
    <name type="scientific">Streptomyces griseoloalbus</name>
    <dbReference type="NCBI Taxonomy" id="67303"/>
    <lineage>
        <taxon>Bacteria</taxon>
        <taxon>Bacillati</taxon>
        <taxon>Actinomycetota</taxon>
        <taxon>Actinomycetes</taxon>
        <taxon>Kitasatosporales</taxon>
        <taxon>Streptomycetaceae</taxon>
        <taxon>Streptomyces</taxon>
    </lineage>
</organism>
<dbReference type="InterPro" id="IPR046052">
    <property type="entry name" value="DUF6010"/>
</dbReference>
<evidence type="ECO:0000313" key="1">
    <source>
        <dbReference type="EMBL" id="MBB5128039.1"/>
    </source>
</evidence>